<keyword evidence="2 4" id="KW-0472">Membrane</keyword>
<dbReference type="PANTHER" id="PTHR31415:SF9">
    <property type="entry name" value="OS05G0367900 PROTEIN"/>
    <property type="match status" value="1"/>
</dbReference>
<keyword evidence="4" id="KW-1133">Transmembrane helix</keyword>
<feature type="compositionally biased region" description="Pro residues" evidence="3">
    <location>
        <begin position="125"/>
        <end position="134"/>
    </location>
</feature>
<gene>
    <name evidence="5" type="primary">At1g08160_12</name>
    <name evidence="5" type="ORF">g.112724</name>
</gene>
<evidence type="ECO:0000256" key="1">
    <source>
        <dbReference type="ARBA" id="ARBA00004370"/>
    </source>
</evidence>
<keyword evidence="4" id="KW-0812">Transmembrane</keyword>
<feature type="region of interest" description="Disordered" evidence="3">
    <location>
        <begin position="117"/>
        <end position="156"/>
    </location>
</feature>
<evidence type="ECO:0000256" key="4">
    <source>
        <dbReference type="SAM" id="Phobius"/>
    </source>
</evidence>
<dbReference type="GO" id="GO:0098542">
    <property type="term" value="P:defense response to other organism"/>
    <property type="evidence" value="ECO:0007669"/>
    <property type="project" value="InterPro"/>
</dbReference>
<dbReference type="InterPro" id="IPR044839">
    <property type="entry name" value="NDR1-like"/>
</dbReference>
<evidence type="ECO:0000256" key="2">
    <source>
        <dbReference type="ARBA" id="ARBA00023136"/>
    </source>
</evidence>
<comment type="subcellular location">
    <subcellularLocation>
        <location evidence="1">Membrane</location>
    </subcellularLocation>
</comment>
<organism evidence="5">
    <name type="scientific">Anthurium amnicola</name>
    <dbReference type="NCBI Taxonomy" id="1678845"/>
    <lineage>
        <taxon>Eukaryota</taxon>
        <taxon>Viridiplantae</taxon>
        <taxon>Streptophyta</taxon>
        <taxon>Embryophyta</taxon>
        <taxon>Tracheophyta</taxon>
        <taxon>Spermatophyta</taxon>
        <taxon>Magnoliopsida</taxon>
        <taxon>Liliopsida</taxon>
        <taxon>Araceae</taxon>
        <taxon>Pothoideae</taxon>
        <taxon>Potheae</taxon>
        <taxon>Anthurium</taxon>
    </lineage>
</organism>
<feature type="transmembrane region" description="Helical" evidence="4">
    <location>
        <begin position="165"/>
        <end position="190"/>
    </location>
</feature>
<dbReference type="GO" id="GO:0005886">
    <property type="term" value="C:plasma membrane"/>
    <property type="evidence" value="ECO:0007669"/>
    <property type="project" value="TreeGrafter"/>
</dbReference>
<reference evidence="5" key="1">
    <citation type="submission" date="2015-07" db="EMBL/GenBank/DDBJ databases">
        <title>Transcriptome Assembly of Anthurium amnicola.</title>
        <authorList>
            <person name="Suzuki J."/>
        </authorList>
    </citation>
    <scope>NUCLEOTIDE SEQUENCE</scope>
</reference>
<dbReference type="GO" id="GO:0009506">
    <property type="term" value="C:plasmodesma"/>
    <property type="evidence" value="ECO:0007669"/>
    <property type="project" value="TreeGrafter"/>
</dbReference>
<dbReference type="EMBL" id="GDJX01002479">
    <property type="protein sequence ID" value="JAT65457.1"/>
    <property type="molecule type" value="Transcribed_RNA"/>
</dbReference>
<dbReference type="PANTHER" id="PTHR31415">
    <property type="entry name" value="OS05G0367900 PROTEIN"/>
    <property type="match status" value="1"/>
</dbReference>
<protein>
    <submittedName>
        <fullName evidence="5">Uncharacterized protein At1g08160</fullName>
    </submittedName>
</protein>
<accession>A0A1D1ZF41</accession>
<sequence>SIQPSLNYVGEEKNRAPPVQRGRVRLGEYFTLSALVKSYSPLHQTRRSGLCDERVLKPQQVPFVLPFPPSTFAVALFSFKKKKTNFFFFFPKPTPTISTLHHHLSFDLLPPPSSFSYKTSVHTPPTRPPHPPSPSASNDMAEEGSSGSEQKKATKRFHRPAPSAASAFCCGLLVLIVLAGITALVLYLVYRPSKPRFTVIGVAVYDLNVTSPDTPAVSTTMQFTLAIRNPSGRSSILYDRLVSYVMYRGQAITPTVPLPPLFQEKDSTVAVSPVLGGGVLVPVSAEVARGLSADQGYGLVPVRLVVLGRLKYKAGPFRSAWDGFFVRCDLLVGVKKGRYGQVPLLGAADCSVNT</sequence>
<evidence type="ECO:0000313" key="5">
    <source>
        <dbReference type="EMBL" id="JAT65457.1"/>
    </source>
</evidence>
<dbReference type="AlphaFoldDB" id="A0A1D1ZF41"/>
<proteinExistence type="predicted"/>
<name>A0A1D1ZF41_9ARAE</name>
<feature type="non-terminal residue" evidence="5">
    <location>
        <position position="1"/>
    </location>
</feature>
<evidence type="ECO:0000256" key="3">
    <source>
        <dbReference type="SAM" id="MobiDB-lite"/>
    </source>
</evidence>